<evidence type="ECO:0000259" key="1">
    <source>
        <dbReference type="Pfam" id="PF09820"/>
    </source>
</evidence>
<feature type="domain" description="AAA-ATPase-like" evidence="1">
    <location>
        <begin position="16"/>
        <end position="239"/>
    </location>
</feature>
<dbReference type="Pfam" id="PF09820">
    <property type="entry name" value="AAA-ATPase_like"/>
    <property type="match status" value="1"/>
</dbReference>
<dbReference type="PANTHER" id="PTHR34825:SF1">
    <property type="entry name" value="AAA-ATPASE-LIKE DOMAIN-CONTAINING PROTEIN"/>
    <property type="match status" value="1"/>
</dbReference>
<gene>
    <name evidence="2" type="ORF">ROSEINA2194_03070</name>
</gene>
<dbReference type="InterPro" id="IPR018631">
    <property type="entry name" value="AAA-ATPase-like_dom"/>
</dbReference>
<name>C0FWE3_9FIRM</name>
<proteinExistence type="predicted"/>
<protein>
    <recommendedName>
        <fullName evidence="1">AAA-ATPase-like domain-containing protein</fullName>
    </recommendedName>
</protein>
<reference evidence="2 3" key="2">
    <citation type="submission" date="2009-03" db="EMBL/GenBank/DDBJ databases">
        <title>Draft genome sequence of Roseburia inulinivorans (DSM 16841).</title>
        <authorList>
            <person name="Sudarsanam P."/>
            <person name="Ley R."/>
            <person name="Guruge J."/>
            <person name="Turnbaugh P.J."/>
            <person name="Mahowald M."/>
            <person name="Liep D."/>
            <person name="Gordon J."/>
        </authorList>
    </citation>
    <scope>NUCLEOTIDE SEQUENCE [LARGE SCALE GENOMIC DNA]</scope>
    <source>
        <strain evidence="2 3">DSM 16841</strain>
    </source>
</reference>
<dbReference type="Pfam" id="PF08011">
    <property type="entry name" value="PDDEXK_9"/>
    <property type="match status" value="1"/>
</dbReference>
<evidence type="ECO:0000313" key="2">
    <source>
        <dbReference type="EMBL" id="EEG93122.1"/>
    </source>
</evidence>
<dbReference type="eggNOG" id="COG4637">
    <property type="taxonomic scope" value="Bacteria"/>
</dbReference>
<dbReference type="InterPro" id="IPR012547">
    <property type="entry name" value="PDDEXK_9"/>
</dbReference>
<dbReference type="EMBL" id="ACFY01000117">
    <property type="protein sequence ID" value="EEG93122.1"/>
    <property type="molecule type" value="Genomic_DNA"/>
</dbReference>
<comment type="caution">
    <text evidence="2">The sequence shown here is derived from an EMBL/GenBank/DDBJ whole genome shotgun (WGS) entry which is preliminary data.</text>
</comment>
<organism evidence="2 3">
    <name type="scientific">Roseburia inulinivorans DSM 16841</name>
    <dbReference type="NCBI Taxonomy" id="622312"/>
    <lineage>
        <taxon>Bacteria</taxon>
        <taxon>Bacillati</taxon>
        <taxon>Bacillota</taxon>
        <taxon>Clostridia</taxon>
        <taxon>Lachnospirales</taxon>
        <taxon>Lachnospiraceae</taxon>
        <taxon>Roseburia</taxon>
    </lineage>
</organism>
<evidence type="ECO:0000313" key="3">
    <source>
        <dbReference type="Proteomes" id="UP000003561"/>
    </source>
</evidence>
<dbReference type="PANTHER" id="PTHR34825">
    <property type="entry name" value="CONSERVED PROTEIN, WITH A WEAK D-GALACTARATE DEHYDRATASE/ALTRONATE HYDROLASE DOMAIN"/>
    <property type="match status" value="1"/>
</dbReference>
<dbReference type="AlphaFoldDB" id="C0FWE3"/>
<accession>C0FWE3</accession>
<dbReference type="InterPro" id="IPR027417">
    <property type="entry name" value="P-loop_NTPase"/>
</dbReference>
<dbReference type="SUPFAM" id="SSF52540">
    <property type="entry name" value="P-loop containing nucleoside triphosphate hydrolases"/>
    <property type="match status" value="1"/>
</dbReference>
<reference evidence="2 3" key="1">
    <citation type="submission" date="2009-02" db="EMBL/GenBank/DDBJ databases">
        <authorList>
            <person name="Fulton L."/>
            <person name="Clifton S."/>
            <person name="Fulton B."/>
            <person name="Xu J."/>
            <person name="Minx P."/>
            <person name="Pepin K.H."/>
            <person name="Johnson M."/>
            <person name="Bhonagiri V."/>
            <person name="Nash W.E."/>
            <person name="Mardis E.R."/>
            <person name="Wilson R.K."/>
        </authorList>
    </citation>
    <scope>NUCLEOTIDE SEQUENCE [LARGE SCALE GENOMIC DNA]</scope>
    <source>
        <strain evidence="2 3">DSM 16841</strain>
    </source>
</reference>
<dbReference type="Proteomes" id="UP000003561">
    <property type="component" value="Unassembled WGS sequence"/>
</dbReference>
<sequence length="574" mass="66311">MDWKGEAVMNKRKKLPIGIESFEEMRKEDFYYVDKTRWIEQLLAQWGKVNLFTRPRWFGKSLNMSMLQTFFEVGADASLFDGLYISKNKEVCKQYLGKFPVVSISLKGVNGNTFDEARSCLVKVINREARRLQNLSESEKLTQVDKELFEKLLSQMKDDGTLSSSLLELSELLEKHYEEKVIVLIDEYDVPLAKANENGYYDEMVLLIRNLFENVLKTNHSLKFAVLTGCLRVAKESIFTGLNNFKVYSITDVDFDENFGFTDDEVKELLHYYGQDTHYETVKEWYDGYRFGNVDVYCPWDVINYCSDHIANQECAPKNYWVNTSGNDVIHRFINSIYEPQKLTKLELEHLVNGGSVQKEISQEMTYKELYSSIDNLWSTLFMTGYLTSRSNTDGNRYDLVIPNREIRNIITEHILKLFKENIKQDGQKVNAFCDALLTEKADVAEKLFSDYMQKTISVRDTFVQKPTKENFYHGILLGILGFKENWLVTSNRESGDGFSDIMIQVGDSEVGIVIEVKYANDGNLEAECKKALKQIDDTGYAEALHQDGICKILKYAIACYKKTCKIMLEAEKC</sequence>